<proteinExistence type="predicted"/>
<protein>
    <recommendedName>
        <fullName evidence="4">Leucine-rich repeat-containing protein 51</fullName>
    </recommendedName>
</protein>
<organism evidence="2 3">
    <name type="scientific">Prorocentrum cordatum</name>
    <dbReference type="NCBI Taxonomy" id="2364126"/>
    <lineage>
        <taxon>Eukaryota</taxon>
        <taxon>Sar</taxon>
        <taxon>Alveolata</taxon>
        <taxon>Dinophyceae</taxon>
        <taxon>Prorocentrales</taxon>
        <taxon>Prorocentraceae</taxon>
        <taxon>Prorocentrum</taxon>
    </lineage>
</organism>
<reference evidence="2" key="1">
    <citation type="submission" date="2023-10" db="EMBL/GenBank/DDBJ databases">
        <authorList>
            <person name="Chen Y."/>
            <person name="Shah S."/>
            <person name="Dougan E. K."/>
            <person name="Thang M."/>
            <person name="Chan C."/>
        </authorList>
    </citation>
    <scope>NUCLEOTIDE SEQUENCE [LARGE SCALE GENOMIC DNA]</scope>
</reference>
<evidence type="ECO:0000256" key="1">
    <source>
        <dbReference type="SAM" id="MobiDB-lite"/>
    </source>
</evidence>
<feature type="compositionally biased region" description="Gly residues" evidence="1">
    <location>
        <begin position="152"/>
        <end position="165"/>
    </location>
</feature>
<dbReference type="SUPFAM" id="SSF52075">
    <property type="entry name" value="Outer arm dynein light chain 1"/>
    <property type="match status" value="1"/>
</dbReference>
<dbReference type="Gene3D" id="3.80.10.10">
    <property type="entry name" value="Ribonuclease Inhibitor"/>
    <property type="match status" value="1"/>
</dbReference>
<feature type="non-terminal residue" evidence="2">
    <location>
        <position position="165"/>
    </location>
</feature>
<dbReference type="InterPro" id="IPR032675">
    <property type="entry name" value="LRR_dom_sf"/>
</dbReference>
<evidence type="ECO:0000313" key="2">
    <source>
        <dbReference type="EMBL" id="CAK0878025.1"/>
    </source>
</evidence>
<comment type="caution">
    <text evidence="2">The sequence shown here is derived from an EMBL/GenBank/DDBJ whole genome shotgun (WGS) entry which is preliminary data.</text>
</comment>
<evidence type="ECO:0000313" key="3">
    <source>
        <dbReference type="Proteomes" id="UP001189429"/>
    </source>
</evidence>
<feature type="compositionally biased region" description="Polar residues" evidence="1">
    <location>
        <begin position="106"/>
        <end position="115"/>
    </location>
</feature>
<feature type="region of interest" description="Disordered" evidence="1">
    <location>
        <begin position="102"/>
        <end position="121"/>
    </location>
</feature>
<gene>
    <name evidence="2" type="ORF">PCOR1329_LOCUS61911</name>
</gene>
<accession>A0ABN9VWN4</accession>
<name>A0ABN9VWN4_9DINO</name>
<feature type="region of interest" description="Disordered" evidence="1">
    <location>
        <begin position="130"/>
        <end position="165"/>
    </location>
</feature>
<keyword evidence="3" id="KW-1185">Reference proteome</keyword>
<feature type="non-terminal residue" evidence="2">
    <location>
        <position position="1"/>
    </location>
</feature>
<dbReference type="Proteomes" id="UP001189429">
    <property type="component" value="Unassembled WGS sequence"/>
</dbReference>
<sequence>ALEANPLLEALDASRCGLASLPPAGAWAGLCRLALVALHQNELRQWGDAGGVLAAPELVWLTLFRNPIATHPEYRGFVVGSGPQLLAVDFQVVSDAERRLARRLPQRTTPSSSGPSAHRFGSQLTSVRPWEGLEEEAQRGEGLEGEAYGECLQGGSGVGEHGVQA</sequence>
<dbReference type="EMBL" id="CAUYUJ010017801">
    <property type="protein sequence ID" value="CAK0878025.1"/>
    <property type="molecule type" value="Genomic_DNA"/>
</dbReference>
<evidence type="ECO:0008006" key="4">
    <source>
        <dbReference type="Google" id="ProtNLM"/>
    </source>
</evidence>